<keyword evidence="3" id="KW-0378">Hydrolase</keyword>
<keyword evidence="2 4" id="KW-0732">Signal</keyword>
<keyword evidence="8" id="KW-1185">Reference proteome</keyword>
<evidence type="ECO:0000256" key="4">
    <source>
        <dbReference type="SAM" id="SignalP"/>
    </source>
</evidence>
<sequence length="522" mass="55202">MARFSRSHAKKAAIVAVITSLFTTTSAWGSGSAQPEIAWSPCADNAALDCAVLTVPMDHTNPDTTPVELALTRSPSTDPDMRTGSLVLHRGGPGYGSGEYLRQIIDGQVPAPVTDDVRARYDLVTVDQRGTGQSKPAVSCFGSKEEAAEFRDGLPLYPISAAERAERFEHDRAYAEGCAENTGELLEHLDTVDAARDLDLVRAALGDERLNFLGQSYGGHVGTVYAHLFPERVGRTVLDSVLGSEAQVGALPGELRSARIGSDTATDAVFMEFARQCEANEFACSFGAGDPVATFDELRAGLATGPVELTTEDGRSATLTESYLVRMTAAFLYQPTVWSAVLAPALSAVEEAVADPGSDSGQLIASDLLDGSGVLFAPYGEIQAPYFAVTCSDSANPGSPAAFVDAVDERTAHTARFAETRAWEDSACASWPVDSVDRFDGPWGTETATPVFIVNNRLDPATPLSGAERAAELLSESHLLINEGPGHIASQQSTCTVEAASRYLLDGSMPDEGVTCESDPLP</sequence>
<proteinExistence type="inferred from homology"/>
<dbReference type="PANTHER" id="PTHR43248">
    <property type="entry name" value="2-SUCCINYL-6-HYDROXY-2,4-CYCLOHEXADIENE-1-CARBOXYLATE SYNTHASE"/>
    <property type="match status" value="1"/>
</dbReference>
<dbReference type="InterPro" id="IPR013595">
    <property type="entry name" value="Pept_S33_TAP-like_C"/>
</dbReference>
<evidence type="ECO:0000256" key="3">
    <source>
        <dbReference type="ARBA" id="ARBA00022801"/>
    </source>
</evidence>
<dbReference type="RefSeq" id="WP_084642459.1">
    <property type="nucleotide sequence ID" value="NZ_CP014859.1"/>
</dbReference>
<gene>
    <name evidence="7" type="ORF">TL08_02780</name>
</gene>
<dbReference type="KEGG" id="ahm:TL08_02780"/>
<feature type="domain" description="AB hydrolase-1" evidence="5">
    <location>
        <begin position="86"/>
        <end position="246"/>
    </location>
</feature>
<dbReference type="Proteomes" id="UP000095210">
    <property type="component" value="Chromosome"/>
</dbReference>
<dbReference type="Gene3D" id="3.40.50.1820">
    <property type="entry name" value="alpha/beta hydrolase"/>
    <property type="match status" value="1"/>
</dbReference>
<evidence type="ECO:0000256" key="2">
    <source>
        <dbReference type="ARBA" id="ARBA00022729"/>
    </source>
</evidence>
<dbReference type="EMBL" id="CP014859">
    <property type="protein sequence ID" value="AOS61394.1"/>
    <property type="molecule type" value="Genomic_DNA"/>
</dbReference>
<dbReference type="InterPro" id="IPR051601">
    <property type="entry name" value="Serine_prot/Carboxylest_S33"/>
</dbReference>
<comment type="similarity">
    <text evidence="1">Belongs to the peptidase S33 family.</text>
</comment>
<evidence type="ECO:0000259" key="6">
    <source>
        <dbReference type="Pfam" id="PF08386"/>
    </source>
</evidence>
<reference evidence="8" key="1">
    <citation type="submission" date="2016-03" db="EMBL/GenBank/DDBJ databases">
        <title>Complete genome sequence of the type strain Actinoalloteichus hymeniacidonis DSM 45092.</title>
        <authorList>
            <person name="Schaffert L."/>
            <person name="Albersmeier A."/>
            <person name="Winkler A."/>
            <person name="Kalinowski J."/>
            <person name="Zotchev S."/>
            <person name="Ruckert C."/>
        </authorList>
    </citation>
    <scope>NUCLEOTIDE SEQUENCE [LARGE SCALE GENOMIC DNA]</scope>
    <source>
        <strain evidence="8">HPA177(T) (DSM 45092(T))</strain>
    </source>
</reference>
<evidence type="ECO:0000256" key="1">
    <source>
        <dbReference type="ARBA" id="ARBA00010088"/>
    </source>
</evidence>
<accession>A0AAC9MWQ9</accession>
<organism evidence="7 8">
    <name type="scientific">Actinoalloteichus hymeniacidonis</name>
    <dbReference type="NCBI Taxonomy" id="340345"/>
    <lineage>
        <taxon>Bacteria</taxon>
        <taxon>Bacillati</taxon>
        <taxon>Actinomycetota</taxon>
        <taxon>Actinomycetes</taxon>
        <taxon>Pseudonocardiales</taxon>
        <taxon>Pseudonocardiaceae</taxon>
        <taxon>Actinoalloteichus</taxon>
    </lineage>
</organism>
<name>A0AAC9MWQ9_9PSEU</name>
<dbReference type="Pfam" id="PF08386">
    <property type="entry name" value="Abhydrolase_4"/>
    <property type="match status" value="1"/>
</dbReference>
<dbReference type="GO" id="GO:0016787">
    <property type="term" value="F:hydrolase activity"/>
    <property type="evidence" value="ECO:0007669"/>
    <property type="project" value="UniProtKB-KW"/>
</dbReference>
<feature type="domain" description="Peptidase S33 tripeptidyl aminopeptidase-like C-terminal" evidence="6">
    <location>
        <begin position="417"/>
        <end position="516"/>
    </location>
</feature>
<dbReference type="InterPro" id="IPR000073">
    <property type="entry name" value="AB_hydrolase_1"/>
</dbReference>
<evidence type="ECO:0000259" key="5">
    <source>
        <dbReference type="Pfam" id="PF00561"/>
    </source>
</evidence>
<dbReference type="PANTHER" id="PTHR43248:SF29">
    <property type="entry name" value="TRIPEPTIDYL AMINOPEPTIDASE"/>
    <property type="match status" value="1"/>
</dbReference>
<evidence type="ECO:0000313" key="7">
    <source>
        <dbReference type="EMBL" id="AOS61394.1"/>
    </source>
</evidence>
<feature type="signal peptide" evidence="4">
    <location>
        <begin position="1"/>
        <end position="29"/>
    </location>
</feature>
<dbReference type="SUPFAM" id="SSF53474">
    <property type="entry name" value="alpha/beta-Hydrolases"/>
    <property type="match status" value="1"/>
</dbReference>
<evidence type="ECO:0000313" key="8">
    <source>
        <dbReference type="Proteomes" id="UP000095210"/>
    </source>
</evidence>
<dbReference type="AlphaFoldDB" id="A0AAC9MWQ9"/>
<dbReference type="Pfam" id="PF00561">
    <property type="entry name" value="Abhydrolase_1"/>
    <property type="match status" value="1"/>
</dbReference>
<protein>
    <submittedName>
        <fullName evidence="7">TAP-like protein</fullName>
    </submittedName>
</protein>
<feature type="chain" id="PRO_5042183154" evidence="4">
    <location>
        <begin position="30"/>
        <end position="522"/>
    </location>
</feature>
<dbReference type="InterPro" id="IPR029058">
    <property type="entry name" value="AB_hydrolase_fold"/>
</dbReference>